<evidence type="ECO:0000313" key="2">
    <source>
        <dbReference type="Proteomes" id="UP000197138"/>
    </source>
</evidence>
<reference evidence="2" key="1">
    <citation type="journal article" date="2017" name="Plant J.">
        <title>The pomegranate (Punica granatum L.) genome and the genomics of punicalagin biosynthesis.</title>
        <authorList>
            <person name="Qin G."/>
            <person name="Xu C."/>
            <person name="Ming R."/>
            <person name="Tang H."/>
            <person name="Guyot R."/>
            <person name="Kramer E.M."/>
            <person name="Hu Y."/>
            <person name="Yi X."/>
            <person name="Qi Y."/>
            <person name="Xu X."/>
            <person name="Gao Z."/>
            <person name="Pan H."/>
            <person name="Jian J."/>
            <person name="Tian Y."/>
            <person name="Yue Z."/>
            <person name="Xu Y."/>
        </authorList>
    </citation>
    <scope>NUCLEOTIDE SEQUENCE [LARGE SCALE GENOMIC DNA]</scope>
    <source>
        <strain evidence="2">cv. Dabenzi</strain>
    </source>
</reference>
<gene>
    <name evidence="1" type="ORF">CDL15_Pgr013859</name>
</gene>
<proteinExistence type="predicted"/>
<protein>
    <submittedName>
        <fullName evidence="1">Uncharacterized protein</fullName>
    </submittedName>
</protein>
<accession>A0A218WI42</accession>
<sequence>MDEMNRMYIVKRPHGLSHKGFNITTAFYRLEDDLGNCPVYEIRGMRKQEGPEDEKEEPVAGVALIGISGSTGCMDVCPVL</sequence>
<dbReference type="EMBL" id="MTKT01004281">
    <property type="protein sequence ID" value="OWM72504.1"/>
    <property type="molecule type" value="Genomic_DNA"/>
</dbReference>
<name>A0A218WI42_PUNGR</name>
<evidence type="ECO:0000313" key="1">
    <source>
        <dbReference type="EMBL" id="OWM72504.1"/>
    </source>
</evidence>
<dbReference type="Proteomes" id="UP000197138">
    <property type="component" value="Unassembled WGS sequence"/>
</dbReference>
<comment type="caution">
    <text evidence="1">The sequence shown here is derived from an EMBL/GenBank/DDBJ whole genome shotgun (WGS) entry which is preliminary data.</text>
</comment>
<dbReference type="AlphaFoldDB" id="A0A218WI42"/>
<organism evidence="1 2">
    <name type="scientific">Punica granatum</name>
    <name type="common">Pomegranate</name>
    <dbReference type="NCBI Taxonomy" id="22663"/>
    <lineage>
        <taxon>Eukaryota</taxon>
        <taxon>Viridiplantae</taxon>
        <taxon>Streptophyta</taxon>
        <taxon>Embryophyta</taxon>
        <taxon>Tracheophyta</taxon>
        <taxon>Spermatophyta</taxon>
        <taxon>Magnoliopsida</taxon>
        <taxon>eudicotyledons</taxon>
        <taxon>Gunneridae</taxon>
        <taxon>Pentapetalae</taxon>
        <taxon>rosids</taxon>
        <taxon>malvids</taxon>
        <taxon>Myrtales</taxon>
        <taxon>Lythraceae</taxon>
        <taxon>Punica</taxon>
    </lineage>
</organism>